<sequence length="160" mass="17783">MKFTLLFGLTTLIATAWASSPNPSNTNIKINTSPRTTISKSRTSPQHLAREPSVVDSKAHTALHYLSNAIRDASTDAVKARSGMRGMSRRTRTKRESGAEGKKAQHRSTDLPMQQRGTGESQQLRRSGMGKARSQRTPATQRQQRQQRGEPKFLPRVSRS</sequence>
<accession>A0ACB6RVR1</accession>
<evidence type="ECO:0000313" key="2">
    <source>
        <dbReference type="Proteomes" id="UP000799754"/>
    </source>
</evidence>
<name>A0ACB6RVR1_9PLEO</name>
<keyword evidence="2" id="KW-1185">Reference proteome</keyword>
<protein>
    <submittedName>
        <fullName evidence="1">Uncharacterized protein</fullName>
    </submittedName>
</protein>
<reference evidence="1" key="1">
    <citation type="journal article" date="2020" name="Stud. Mycol.">
        <title>101 Dothideomycetes genomes: a test case for predicting lifestyles and emergence of pathogens.</title>
        <authorList>
            <person name="Haridas S."/>
            <person name="Albert R."/>
            <person name="Binder M."/>
            <person name="Bloem J."/>
            <person name="Labutti K."/>
            <person name="Salamov A."/>
            <person name="Andreopoulos B."/>
            <person name="Baker S."/>
            <person name="Barry K."/>
            <person name="Bills G."/>
            <person name="Bluhm B."/>
            <person name="Cannon C."/>
            <person name="Castanera R."/>
            <person name="Culley D."/>
            <person name="Daum C."/>
            <person name="Ezra D."/>
            <person name="Gonzalez J."/>
            <person name="Henrissat B."/>
            <person name="Kuo A."/>
            <person name="Liang C."/>
            <person name="Lipzen A."/>
            <person name="Lutzoni F."/>
            <person name="Magnuson J."/>
            <person name="Mondo S."/>
            <person name="Nolan M."/>
            <person name="Ohm R."/>
            <person name="Pangilinan J."/>
            <person name="Park H.-J."/>
            <person name="Ramirez L."/>
            <person name="Alfaro M."/>
            <person name="Sun H."/>
            <person name="Tritt A."/>
            <person name="Yoshinaga Y."/>
            <person name="Zwiers L.-H."/>
            <person name="Turgeon B."/>
            <person name="Goodwin S."/>
            <person name="Spatafora J."/>
            <person name="Crous P."/>
            <person name="Grigoriev I."/>
        </authorList>
    </citation>
    <scope>NUCLEOTIDE SEQUENCE</scope>
    <source>
        <strain evidence="1">CBS 525.71</strain>
    </source>
</reference>
<dbReference type="Proteomes" id="UP000799754">
    <property type="component" value="Unassembled WGS sequence"/>
</dbReference>
<proteinExistence type="predicted"/>
<comment type="caution">
    <text evidence="1">The sequence shown here is derived from an EMBL/GenBank/DDBJ whole genome shotgun (WGS) entry which is preliminary data.</text>
</comment>
<gene>
    <name evidence="1" type="ORF">BU25DRAFT_129932</name>
</gene>
<organism evidence="1 2">
    <name type="scientific">Macroventuria anomochaeta</name>
    <dbReference type="NCBI Taxonomy" id="301207"/>
    <lineage>
        <taxon>Eukaryota</taxon>
        <taxon>Fungi</taxon>
        <taxon>Dikarya</taxon>
        <taxon>Ascomycota</taxon>
        <taxon>Pezizomycotina</taxon>
        <taxon>Dothideomycetes</taxon>
        <taxon>Pleosporomycetidae</taxon>
        <taxon>Pleosporales</taxon>
        <taxon>Pleosporineae</taxon>
        <taxon>Didymellaceae</taxon>
        <taxon>Macroventuria</taxon>
    </lineage>
</organism>
<evidence type="ECO:0000313" key="1">
    <source>
        <dbReference type="EMBL" id="KAF2624982.1"/>
    </source>
</evidence>
<dbReference type="EMBL" id="MU006728">
    <property type="protein sequence ID" value="KAF2624982.1"/>
    <property type="molecule type" value="Genomic_DNA"/>
</dbReference>